<name>A0ABP5DHV2_9PSEU</name>
<evidence type="ECO:0000313" key="2">
    <source>
        <dbReference type="Proteomes" id="UP001501116"/>
    </source>
</evidence>
<comment type="caution">
    <text evidence="1">The sequence shown here is derived from an EMBL/GenBank/DDBJ whole genome shotgun (WGS) entry which is preliminary data.</text>
</comment>
<sequence>MIVTVSEAAEAGVAAKMLATTTVAANVANRTGMDLFLSLAAGIDGVLVAAPVVLSRLEAILSRKAPVGPKSGGRANSA</sequence>
<keyword evidence="2" id="KW-1185">Reference proteome</keyword>
<organism evidence="1 2">
    <name type="scientific">Amycolatopsis minnesotensis</name>
    <dbReference type="NCBI Taxonomy" id="337894"/>
    <lineage>
        <taxon>Bacteria</taxon>
        <taxon>Bacillati</taxon>
        <taxon>Actinomycetota</taxon>
        <taxon>Actinomycetes</taxon>
        <taxon>Pseudonocardiales</taxon>
        <taxon>Pseudonocardiaceae</taxon>
        <taxon>Amycolatopsis</taxon>
    </lineage>
</organism>
<gene>
    <name evidence="1" type="ORF">GCM10009754_64890</name>
</gene>
<proteinExistence type="predicted"/>
<dbReference type="Proteomes" id="UP001501116">
    <property type="component" value="Unassembled WGS sequence"/>
</dbReference>
<reference evidence="2" key="1">
    <citation type="journal article" date="2019" name="Int. J. Syst. Evol. Microbiol.">
        <title>The Global Catalogue of Microorganisms (GCM) 10K type strain sequencing project: providing services to taxonomists for standard genome sequencing and annotation.</title>
        <authorList>
            <consortium name="The Broad Institute Genomics Platform"/>
            <consortium name="The Broad Institute Genome Sequencing Center for Infectious Disease"/>
            <person name="Wu L."/>
            <person name="Ma J."/>
        </authorList>
    </citation>
    <scope>NUCLEOTIDE SEQUENCE [LARGE SCALE GENOMIC DNA]</scope>
    <source>
        <strain evidence="2">JCM 14545</strain>
    </source>
</reference>
<protein>
    <submittedName>
        <fullName evidence="1">Uncharacterized protein</fullName>
    </submittedName>
</protein>
<accession>A0ABP5DHV2</accession>
<evidence type="ECO:0000313" key="1">
    <source>
        <dbReference type="EMBL" id="GAA1979597.1"/>
    </source>
</evidence>
<dbReference type="EMBL" id="BAAANN010000031">
    <property type="protein sequence ID" value="GAA1979597.1"/>
    <property type="molecule type" value="Genomic_DNA"/>
</dbReference>
<dbReference type="RefSeq" id="WP_344427691.1">
    <property type="nucleotide sequence ID" value="NZ_BAAANN010000031.1"/>
</dbReference>